<organism evidence="1 2">
    <name type="scientific">Stylosanthes scabra</name>
    <dbReference type="NCBI Taxonomy" id="79078"/>
    <lineage>
        <taxon>Eukaryota</taxon>
        <taxon>Viridiplantae</taxon>
        <taxon>Streptophyta</taxon>
        <taxon>Embryophyta</taxon>
        <taxon>Tracheophyta</taxon>
        <taxon>Spermatophyta</taxon>
        <taxon>Magnoliopsida</taxon>
        <taxon>eudicotyledons</taxon>
        <taxon>Gunneridae</taxon>
        <taxon>Pentapetalae</taxon>
        <taxon>rosids</taxon>
        <taxon>fabids</taxon>
        <taxon>Fabales</taxon>
        <taxon>Fabaceae</taxon>
        <taxon>Papilionoideae</taxon>
        <taxon>50 kb inversion clade</taxon>
        <taxon>dalbergioids sensu lato</taxon>
        <taxon>Dalbergieae</taxon>
        <taxon>Pterocarpus clade</taxon>
        <taxon>Stylosanthes</taxon>
    </lineage>
</organism>
<evidence type="ECO:0000313" key="2">
    <source>
        <dbReference type="Proteomes" id="UP001341840"/>
    </source>
</evidence>
<proteinExistence type="predicted"/>
<evidence type="ECO:0000313" key="1">
    <source>
        <dbReference type="EMBL" id="MED6121411.1"/>
    </source>
</evidence>
<dbReference type="Proteomes" id="UP001341840">
    <property type="component" value="Unassembled WGS sequence"/>
</dbReference>
<name>A0ABU6RBZ4_9FABA</name>
<reference evidence="1 2" key="1">
    <citation type="journal article" date="2023" name="Plants (Basel)">
        <title>Bridging the Gap: Combining Genomics and Transcriptomics Approaches to Understand Stylosanthes scabra, an Orphan Legume from the Brazilian Caatinga.</title>
        <authorList>
            <person name="Ferreira-Neto J.R.C."/>
            <person name="da Silva M.D."/>
            <person name="Binneck E."/>
            <person name="de Melo N.F."/>
            <person name="da Silva R.H."/>
            <person name="de Melo A.L.T.M."/>
            <person name="Pandolfi V."/>
            <person name="Bustamante F.O."/>
            <person name="Brasileiro-Vidal A.C."/>
            <person name="Benko-Iseppon A.M."/>
        </authorList>
    </citation>
    <scope>NUCLEOTIDE SEQUENCE [LARGE SCALE GENOMIC DNA]</scope>
    <source>
        <tissue evidence="1">Leaves</tissue>
    </source>
</reference>
<dbReference type="EMBL" id="JASCZI010030331">
    <property type="protein sequence ID" value="MED6121411.1"/>
    <property type="molecule type" value="Genomic_DNA"/>
</dbReference>
<gene>
    <name evidence="1" type="ORF">PIB30_029898</name>
</gene>
<sequence length="119" mass="13337">MRAVLGVANKLGSGFPRRYEKREIIVEEPKPVTNVRSEHSHQQRGVTESNWAFKRGLALARKLEISILAFIKNLPNATVQSHGEERAVAWPTLTPYLTAHRAVAREDRAAARCGQDLPK</sequence>
<keyword evidence="2" id="KW-1185">Reference proteome</keyword>
<accession>A0ABU6RBZ4</accession>
<protein>
    <submittedName>
        <fullName evidence="1">Uncharacterized protein</fullName>
    </submittedName>
</protein>
<comment type="caution">
    <text evidence="1">The sequence shown here is derived from an EMBL/GenBank/DDBJ whole genome shotgun (WGS) entry which is preliminary data.</text>
</comment>